<feature type="non-terminal residue" evidence="1">
    <location>
        <position position="116"/>
    </location>
</feature>
<evidence type="ECO:0000313" key="1">
    <source>
        <dbReference type="EMBL" id="RZC39403.1"/>
    </source>
</evidence>
<evidence type="ECO:0000313" key="2">
    <source>
        <dbReference type="Proteomes" id="UP000292052"/>
    </source>
</evidence>
<keyword evidence="2" id="KW-1185">Reference proteome</keyword>
<sequence length="116" mass="13481">MLEMYYRNSEKIDGQWIYFTRNAFEDFQETFPDVIGTGSVGLKKGSGRPNVRNVENVEAVRQAVEQHPNTSIRHLQQANLSCTTCQRTLSADRYRLEILTPFIETLLDDELTQDYF</sequence>
<protein>
    <recommendedName>
        <fullName evidence="3">DUF4817 domain-containing protein</fullName>
    </recommendedName>
</protein>
<accession>A0A482W3N0</accession>
<name>A0A482W3N0_ASBVE</name>
<dbReference type="Proteomes" id="UP000292052">
    <property type="component" value="Unassembled WGS sequence"/>
</dbReference>
<reference evidence="1 2" key="1">
    <citation type="submission" date="2017-03" db="EMBL/GenBank/DDBJ databases">
        <title>Genome of the blue death feigning beetle - Asbolus verrucosus.</title>
        <authorList>
            <person name="Rider S.D."/>
        </authorList>
    </citation>
    <scope>NUCLEOTIDE SEQUENCE [LARGE SCALE GENOMIC DNA]</scope>
    <source>
        <strain evidence="1">Butters</strain>
        <tissue evidence="1">Head and leg muscle</tissue>
    </source>
</reference>
<proteinExistence type="predicted"/>
<gene>
    <name evidence="1" type="ORF">BDFB_014457</name>
</gene>
<organism evidence="1 2">
    <name type="scientific">Asbolus verrucosus</name>
    <name type="common">Desert ironclad beetle</name>
    <dbReference type="NCBI Taxonomy" id="1661398"/>
    <lineage>
        <taxon>Eukaryota</taxon>
        <taxon>Metazoa</taxon>
        <taxon>Ecdysozoa</taxon>
        <taxon>Arthropoda</taxon>
        <taxon>Hexapoda</taxon>
        <taxon>Insecta</taxon>
        <taxon>Pterygota</taxon>
        <taxon>Neoptera</taxon>
        <taxon>Endopterygota</taxon>
        <taxon>Coleoptera</taxon>
        <taxon>Polyphaga</taxon>
        <taxon>Cucujiformia</taxon>
        <taxon>Tenebrionidae</taxon>
        <taxon>Pimeliinae</taxon>
        <taxon>Asbolus</taxon>
    </lineage>
</organism>
<evidence type="ECO:0008006" key="3">
    <source>
        <dbReference type="Google" id="ProtNLM"/>
    </source>
</evidence>
<dbReference type="EMBL" id="QDEB01034846">
    <property type="protein sequence ID" value="RZC39403.1"/>
    <property type="molecule type" value="Genomic_DNA"/>
</dbReference>
<comment type="caution">
    <text evidence="1">The sequence shown here is derived from an EMBL/GenBank/DDBJ whole genome shotgun (WGS) entry which is preliminary data.</text>
</comment>
<dbReference type="AlphaFoldDB" id="A0A482W3N0"/>